<dbReference type="InterPro" id="IPR009057">
    <property type="entry name" value="Homeodomain-like_sf"/>
</dbReference>
<keyword evidence="1" id="KW-0805">Transcription regulation</keyword>
<proteinExistence type="predicted"/>
<dbReference type="InterPro" id="IPR018062">
    <property type="entry name" value="HTH_AraC-typ_CS"/>
</dbReference>
<name>A0A380BGT1_SPHSI</name>
<evidence type="ECO:0000256" key="2">
    <source>
        <dbReference type="ARBA" id="ARBA00023125"/>
    </source>
</evidence>
<dbReference type="InterPro" id="IPR018060">
    <property type="entry name" value="HTH_AraC"/>
</dbReference>
<evidence type="ECO:0000313" key="5">
    <source>
        <dbReference type="EMBL" id="SUJ01111.1"/>
    </source>
</evidence>
<dbReference type="EMBL" id="UGYW01000002">
    <property type="protein sequence ID" value="SUJ01111.1"/>
    <property type="molecule type" value="Genomic_DNA"/>
</dbReference>
<evidence type="ECO:0000313" key="6">
    <source>
        <dbReference type="Proteomes" id="UP000254893"/>
    </source>
</evidence>
<keyword evidence="3" id="KW-0804">Transcription</keyword>
<dbReference type="InterPro" id="IPR053142">
    <property type="entry name" value="PchR_regulatory_protein"/>
</dbReference>
<keyword evidence="2" id="KW-0238">DNA-binding</keyword>
<dbReference type="SMART" id="SM00342">
    <property type="entry name" value="HTH_ARAC"/>
    <property type="match status" value="1"/>
</dbReference>
<evidence type="ECO:0000256" key="1">
    <source>
        <dbReference type="ARBA" id="ARBA00023015"/>
    </source>
</evidence>
<dbReference type="AlphaFoldDB" id="A0A380BGT1"/>
<organism evidence="5 6">
    <name type="scientific">Sphingobacterium spiritivorum</name>
    <name type="common">Flavobacterium spiritivorum</name>
    <dbReference type="NCBI Taxonomy" id="258"/>
    <lineage>
        <taxon>Bacteria</taxon>
        <taxon>Pseudomonadati</taxon>
        <taxon>Bacteroidota</taxon>
        <taxon>Sphingobacteriia</taxon>
        <taxon>Sphingobacteriales</taxon>
        <taxon>Sphingobacteriaceae</taxon>
        <taxon>Sphingobacterium</taxon>
    </lineage>
</organism>
<protein>
    <submittedName>
        <fullName evidence="5">M5 polypeptide</fullName>
    </submittedName>
</protein>
<dbReference type="RefSeq" id="WP_115169125.1">
    <property type="nucleotide sequence ID" value="NZ_UGYW01000002.1"/>
</dbReference>
<evidence type="ECO:0000259" key="4">
    <source>
        <dbReference type="PROSITE" id="PS01124"/>
    </source>
</evidence>
<dbReference type="Pfam" id="PF12833">
    <property type="entry name" value="HTH_18"/>
    <property type="match status" value="1"/>
</dbReference>
<gene>
    <name evidence="5" type="primary">appY</name>
    <name evidence="5" type="ORF">NCTC11388_00713</name>
</gene>
<dbReference type="PROSITE" id="PS00041">
    <property type="entry name" value="HTH_ARAC_FAMILY_1"/>
    <property type="match status" value="1"/>
</dbReference>
<dbReference type="PANTHER" id="PTHR47893">
    <property type="entry name" value="REGULATORY PROTEIN PCHR"/>
    <property type="match status" value="1"/>
</dbReference>
<dbReference type="PROSITE" id="PS01124">
    <property type="entry name" value="HTH_ARAC_FAMILY_2"/>
    <property type="match status" value="1"/>
</dbReference>
<sequence length="326" mass="37961">MVLNLYADDIPNLVLYKDYPNAHPASDPDMREECLHIDNPFGKGFYKEVYFDGIHIGYGDIALAKKTRIHFESDFETVELHFTLRGDSITSSDDMQHHLNFSSNQHNIIYANNISGQIQWEQQDLKVFEVNLHPVFFKRYLPEEGSLFHYFHNAIAAGRSTFLHKHNNLINLEMLQIIQEIINCDRKGLFKRMYLEAKVIELLLLQLEQMSSDNPSPSSLKKSDIEKIYAVREFMLQHMDQSYSLTDLARRVGTNDFLLKKGFKELFGTTVFGFWNDTKMEQARKMIRDQHMNISEVADAVGYKNPQHFTVAFKRRFGIAPSLLKK</sequence>
<dbReference type="GO" id="GO:0043565">
    <property type="term" value="F:sequence-specific DNA binding"/>
    <property type="evidence" value="ECO:0007669"/>
    <property type="project" value="InterPro"/>
</dbReference>
<dbReference type="GO" id="GO:0003700">
    <property type="term" value="F:DNA-binding transcription factor activity"/>
    <property type="evidence" value="ECO:0007669"/>
    <property type="project" value="InterPro"/>
</dbReference>
<dbReference type="Gene3D" id="1.10.10.60">
    <property type="entry name" value="Homeodomain-like"/>
    <property type="match status" value="1"/>
</dbReference>
<dbReference type="PRINTS" id="PR00032">
    <property type="entry name" value="HTHARAC"/>
</dbReference>
<dbReference type="PANTHER" id="PTHR47893:SF1">
    <property type="entry name" value="REGULATORY PROTEIN PCHR"/>
    <property type="match status" value="1"/>
</dbReference>
<dbReference type="Proteomes" id="UP000254893">
    <property type="component" value="Unassembled WGS sequence"/>
</dbReference>
<feature type="domain" description="HTH araC/xylS-type" evidence="4">
    <location>
        <begin position="229"/>
        <end position="326"/>
    </location>
</feature>
<dbReference type="SUPFAM" id="SSF46689">
    <property type="entry name" value="Homeodomain-like"/>
    <property type="match status" value="2"/>
</dbReference>
<dbReference type="InterPro" id="IPR020449">
    <property type="entry name" value="Tscrpt_reg_AraC-type_HTH"/>
</dbReference>
<accession>A0A380BGT1</accession>
<evidence type="ECO:0000256" key="3">
    <source>
        <dbReference type="ARBA" id="ARBA00023163"/>
    </source>
</evidence>
<reference evidence="5 6" key="1">
    <citation type="submission" date="2018-06" db="EMBL/GenBank/DDBJ databases">
        <authorList>
            <consortium name="Pathogen Informatics"/>
            <person name="Doyle S."/>
        </authorList>
    </citation>
    <scope>NUCLEOTIDE SEQUENCE [LARGE SCALE GENOMIC DNA]</scope>
    <source>
        <strain evidence="5 6">NCTC11388</strain>
    </source>
</reference>